<dbReference type="RefSeq" id="WP_004158012.1">
    <property type="nucleotide sequence ID" value="NZ_HE972533.1"/>
</dbReference>
<evidence type="ECO:0000313" key="1">
    <source>
        <dbReference type="EMBL" id="CCH94817.1"/>
    </source>
</evidence>
<proteinExistence type="predicted"/>
<comment type="caution">
    <text evidence="1">The sequence shown here is derived from an EMBL/GenBank/DDBJ whole genome shotgun (WGS) entry which is preliminary data.</text>
</comment>
<gene>
    <name evidence="1" type="ORF">MICCA_510002</name>
</gene>
<evidence type="ECO:0000313" key="2">
    <source>
        <dbReference type="Proteomes" id="UP000005806"/>
    </source>
</evidence>
<dbReference type="EMBL" id="CAIH01000386">
    <property type="protein sequence ID" value="CCH94817.1"/>
    <property type="molecule type" value="Genomic_DNA"/>
</dbReference>
<protein>
    <submittedName>
        <fullName evidence="1">Uncharacterized protein</fullName>
    </submittedName>
</protein>
<dbReference type="Proteomes" id="UP000005806">
    <property type="component" value="Unassembled WGS sequence"/>
</dbReference>
<sequence length="341" mass="38337">MKTTVKYRMFLIWLAILSLSGFLWLSPANVAVTQTSNLTAYKEAISRLAQFNDQVSSMRSVVNKPLGPYPIHTRCTWCSKREWWGFGFCTEETTETWDTEVDFTWTRQTLSSMLDQAQRNTNTFSNRYEPTQAWINSLPGFSEKFDAKADIILAVQADIKAGVGPNDQQRQTVTQALLELTQDLGRSSSLLQYATSALDDFLQQQSSYKEAIRQAINDADRSAQEALTNLENQSKTHRCQDGLNEKYADIRADFSRSLQEISGAFGMLEGSSREAEESLAKLLGFVVNSQTELKTILNLVNAAGNDKLGSFLEQLHLNAAKKQWRELANSLGSLSDKGMRR</sequence>
<dbReference type="Gene3D" id="1.20.1170.10">
    <property type="match status" value="1"/>
</dbReference>
<organism evidence="1 2">
    <name type="scientific">Microcystis aeruginosa PCC 9432</name>
    <dbReference type="NCBI Taxonomy" id="1160280"/>
    <lineage>
        <taxon>Bacteria</taxon>
        <taxon>Bacillati</taxon>
        <taxon>Cyanobacteriota</taxon>
        <taxon>Cyanophyceae</taxon>
        <taxon>Oscillatoriophycideae</taxon>
        <taxon>Chroococcales</taxon>
        <taxon>Microcystaceae</taxon>
        <taxon>Microcystis</taxon>
    </lineage>
</organism>
<reference evidence="1 2" key="1">
    <citation type="submission" date="2012-04" db="EMBL/GenBank/DDBJ databases">
        <authorList>
            <person name="Genoscope - CEA"/>
        </authorList>
    </citation>
    <scope>NUCLEOTIDE SEQUENCE [LARGE SCALE GENOMIC DNA]</scope>
    <source>
        <strain evidence="1 2">9432</strain>
    </source>
</reference>
<dbReference type="AlphaFoldDB" id="A0A830ZPU6"/>
<name>A0A830ZPU6_MICAE</name>
<accession>A0A830ZPU6</accession>